<dbReference type="GO" id="GO:0005737">
    <property type="term" value="C:cytoplasm"/>
    <property type="evidence" value="ECO:0007669"/>
    <property type="project" value="TreeGrafter"/>
</dbReference>
<keyword evidence="3" id="KW-1185">Reference proteome</keyword>
<name>W0SGQ1_9PROT</name>
<dbReference type="HOGENOM" id="CLU_013985_3_2_4"/>
<accession>W0SGQ1</accession>
<dbReference type="Proteomes" id="UP000031637">
    <property type="component" value="Chromosome"/>
</dbReference>
<sequence>MADDSVTPSFLLRAPRYDDVGAYAVFISDPEVTIWLEDRCQRPVHFHHALAFVLGEAWCRLAIESEGRFVGMAGLEDYDPGNGVARFFIVLGDRSLSNRGLGTAVLRSLVSRGFRDLGLRKIVSNYLAPNIASRIIHARAGFSEEGVQRQVAWRRGEWVDQVLVSILREEWLLER</sequence>
<dbReference type="InterPro" id="IPR051908">
    <property type="entry name" value="Ribosomal_N-acetyltransferase"/>
</dbReference>
<dbReference type="GO" id="GO:0008999">
    <property type="term" value="F:protein-N-terminal-alanine acetyltransferase activity"/>
    <property type="evidence" value="ECO:0007669"/>
    <property type="project" value="TreeGrafter"/>
</dbReference>
<dbReference type="PANTHER" id="PTHR43441">
    <property type="entry name" value="RIBOSOMAL-PROTEIN-SERINE ACETYLTRANSFERASE"/>
    <property type="match status" value="1"/>
</dbReference>
<keyword evidence="2" id="KW-0687">Ribonucleoprotein</keyword>
<dbReference type="Pfam" id="PF13302">
    <property type="entry name" value="Acetyltransf_3"/>
    <property type="match status" value="1"/>
</dbReference>
<dbReference type="AlphaFoldDB" id="W0SGQ1"/>
<proteinExistence type="predicted"/>
<dbReference type="GO" id="GO:1990189">
    <property type="term" value="F:protein N-terminal-serine acetyltransferase activity"/>
    <property type="evidence" value="ECO:0007669"/>
    <property type="project" value="TreeGrafter"/>
</dbReference>
<dbReference type="SUPFAM" id="SSF55729">
    <property type="entry name" value="Acyl-CoA N-acyltransferases (Nat)"/>
    <property type="match status" value="1"/>
</dbReference>
<dbReference type="RefSeq" id="WP_052473536.1">
    <property type="nucleotide sequence ID" value="NZ_AP012547.1"/>
</dbReference>
<dbReference type="STRING" id="1223802.SUTH_02145"/>
<reference evidence="2 3" key="1">
    <citation type="journal article" date="2014" name="Syst. Appl. Microbiol.">
        <title>Complete genomes of freshwater sulfur oxidizers Sulfuricella denitrificans skB26 and Sulfuritalea hydrogenivorans sk43H: genetic insights into the sulfur oxidation pathway of betaproteobacteria.</title>
        <authorList>
            <person name="Watanabe T."/>
            <person name="Kojima H."/>
            <person name="Fukui M."/>
        </authorList>
    </citation>
    <scope>NUCLEOTIDE SEQUENCE [LARGE SCALE GENOMIC DNA]</scope>
    <source>
        <strain evidence="2">DSM22779</strain>
    </source>
</reference>
<evidence type="ECO:0000313" key="3">
    <source>
        <dbReference type="Proteomes" id="UP000031637"/>
    </source>
</evidence>
<dbReference type="PANTHER" id="PTHR43441:SF11">
    <property type="entry name" value="RIBOSOMAL-PROTEIN-SERINE ACETYLTRANSFERASE"/>
    <property type="match status" value="1"/>
</dbReference>
<dbReference type="Gene3D" id="3.40.630.30">
    <property type="match status" value="1"/>
</dbReference>
<dbReference type="InterPro" id="IPR016181">
    <property type="entry name" value="Acyl_CoA_acyltransferase"/>
</dbReference>
<dbReference type="GO" id="GO:0005840">
    <property type="term" value="C:ribosome"/>
    <property type="evidence" value="ECO:0007669"/>
    <property type="project" value="UniProtKB-KW"/>
</dbReference>
<keyword evidence="2" id="KW-0689">Ribosomal protein</keyword>
<dbReference type="KEGG" id="shd:SUTH_02145"/>
<gene>
    <name evidence="2" type="ORF">SUTH_02145</name>
</gene>
<evidence type="ECO:0000259" key="1">
    <source>
        <dbReference type="PROSITE" id="PS51186"/>
    </source>
</evidence>
<feature type="domain" description="N-acetyltransferase" evidence="1">
    <location>
        <begin position="10"/>
        <end position="169"/>
    </location>
</feature>
<dbReference type="OrthoDB" id="9801656at2"/>
<protein>
    <submittedName>
        <fullName evidence="2">Acetyltransferases, including N-acetylases of ribosomal proteins</fullName>
    </submittedName>
</protein>
<keyword evidence="2" id="KW-0808">Transferase</keyword>
<evidence type="ECO:0000313" key="2">
    <source>
        <dbReference type="EMBL" id="BAO29935.1"/>
    </source>
</evidence>
<organism evidence="2 3">
    <name type="scientific">Sulfuritalea hydrogenivorans sk43H</name>
    <dbReference type="NCBI Taxonomy" id="1223802"/>
    <lineage>
        <taxon>Bacteria</taxon>
        <taxon>Pseudomonadati</taxon>
        <taxon>Pseudomonadota</taxon>
        <taxon>Betaproteobacteria</taxon>
        <taxon>Nitrosomonadales</taxon>
        <taxon>Sterolibacteriaceae</taxon>
        <taxon>Sulfuritalea</taxon>
    </lineage>
</organism>
<dbReference type="InterPro" id="IPR000182">
    <property type="entry name" value="GNAT_dom"/>
</dbReference>
<dbReference type="EMBL" id="AP012547">
    <property type="protein sequence ID" value="BAO29935.1"/>
    <property type="molecule type" value="Genomic_DNA"/>
</dbReference>
<dbReference type="PROSITE" id="PS51186">
    <property type="entry name" value="GNAT"/>
    <property type="match status" value="1"/>
</dbReference>